<protein>
    <submittedName>
        <fullName evidence="1">Gp645</fullName>
    </submittedName>
</protein>
<dbReference type="KEGG" id="vg:18563853"/>
<name>G3MB25_9CAUD</name>
<keyword evidence="2" id="KW-1185">Reference proteome</keyword>
<evidence type="ECO:0000313" key="2">
    <source>
        <dbReference type="Proteomes" id="UP000009273"/>
    </source>
</evidence>
<organism evidence="1 2">
    <name type="scientific">Bacillus phage G</name>
    <dbReference type="NCBI Taxonomy" id="2884420"/>
    <lineage>
        <taxon>Viruses</taxon>
        <taxon>Duplodnaviria</taxon>
        <taxon>Heunggongvirae</taxon>
        <taxon>Uroviricota</taxon>
        <taxon>Caudoviricetes</taxon>
        <taxon>Donellivirus</taxon>
        <taxon>Donellivirus gee</taxon>
    </lineage>
</organism>
<sequence>MELKDFNLNEVTMKLVDYVYLERQDIIKKAFEVGRKIKLKHSTWGAPEKYIEECESFLLEGQVVELDGSHYKLPAGAEIEIVKGLYGSKTEFAGGAGIDFKYKDVVFASDLFPIWEDEKEFENFFSEEFLMTFL</sequence>
<dbReference type="RefSeq" id="YP_009015937.1">
    <property type="nucleotide sequence ID" value="NC_023719.1"/>
</dbReference>
<dbReference type="Proteomes" id="UP000009273">
    <property type="component" value="Segment"/>
</dbReference>
<reference evidence="1 2" key="1">
    <citation type="submission" date="2011-09" db="EMBL/GenBank/DDBJ databases">
        <authorList>
            <person name="Pope W.H."/>
            <person name="Pedulla M.L."/>
            <person name="Ford M.E."/>
            <person name="Peebles C.L."/>
            <person name="Hatfull G.H."/>
            <person name="Hendrix R.W."/>
        </authorList>
    </citation>
    <scope>NUCLEOTIDE SEQUENCE [LARGE SCALE GENOMIC DNA]</scope>
    <source>
        <strain evidence="1">G</strain>
    </source>
</reference>
<dbReference type="GeneID" id="18563853"/>
<proteinExistence type="predicted"/>
<evidence type="ECO:0000313" key="1">
    <source>
        <dbReference type="EMBL" id="AEO93888.1"/>
    </source>
</evidence>
<accession>G3MB25</accession>
<gene>
    <name evidence="1" type="primary">645</name>
    <name evidence="1" type="ORF">G_645</name>
</gene>
<dbReference type="EMBL" id="JN638751">
    <property type="protein sequence ID" value="AEO93888.1"/>
    <property type="molecule type" value="Genomic_DNA"/>
</dbReference>